<dbReference type="EMBL" id="WHWB01033783">
    <property type="protein sequence ID" value="KAJ7417133.1"/>
    <property type="molecule type" value="Genomic_DNA"/>
</dbReference>
<comment type="caution">
    <text evidence="2">The sequence shown here is derived from an EMBL/GenBank/DDBJ whole genome shotgun (WGS) entry which is preliminary data.</text>
</comment>
<gene>
    <name evidence="2" type="ORF">WISP_66491</name>
</gene>
<reference evidence="2" key="1">
    <citation type="submission" date="2019-10" db="EMBL/GenBank/DDBJ databases">
        <authorList>
            <person name="Soares A.E.R."/>
            <person name="Aleixo A."/>
            <person name="Schneider P."/>
            <person name="Miyaki C.Y."/>
            <person name="Schneider M.P."/>
            <person name="Mello C."/>
            <person name="Vasconcelos A.T.R."/>
        </authorList>
    </citation>
    <scope>NUCLEOTIDE SEQUENCE</scope>
    <source>
        <tissue evidence="2">Muscle</tissue>
    </source>
</reference>
<feature type="region of interest" description="Disordered" evidence="1">
    <location>
        <begin position="74"/>
        <end position="93"/>
    </location>
</feature>
<sequence>MAQEERAGTDAQEVPSGGRTSLLCSNQALNRDQGGFGVSSLGVFPTIWTQSMCSGMVLLEKEGGTSDPCGPFLPDPSHDSVSRIPAGQVRPRNTRSEGFDKLMINEPPSSDFVRDITLCNTADRHPAMKPQTENKEPKSPCCDLSTFPWSWYTLGVSLPYCTGQQESSEVICLCEHTIICGAGELALFVQGDPLPLEYAIPNDRTTCNYPERMGFTFLRTDELSALQVSTYILKKRPSTDTTIYRGKNEGNGVRTEFLVWEWIFSTPQRSPQATDPV</sequence>
<organism evidence="2 3">
    <name type="scientific">Willisornis vidua</name>
    <name type="common">Xingu scale-backed antbird</name>
    <dbReference type="NCBI Taxonomy" id="1566151"/>
    <lineage>
        <taxon>Eukaryota</taxon>
        <taxon>Metazoa</taxon>
        <taxon>Chordata</taxon>
        <taxon>Craniata</taxon>
        <taxon>Vertebrata</taxon>
        <taxon>Euteleostomi</taxon>
        <taxon>Archelosauria</taxon>
        <taxon>Archosauria</taxon>
        <taxon>Dinosauria</taxon>
        <taxon>Saurischia</taxon>
        <taxon>Theropoda</taxon>
        <taxon>Coelurosauria</taxon>
        <taxon>Aves</taxon>
        <taxon>Neognathae</taxon>
        <taxon>Neoaves</taxon>
        <taxon>Telluraves</taxon>
        <taxon>Australaves</taxon>
        <taxon>Passeriformes</taxon>
        <taxon>Thamnophilidae</taxon>
        <taxon>Willisornis</taxon>
    </lineage>
</organism>
<name>A0ABQ9DDJ7_9PASS</name>
<evidence type="ECO:0000256" key="1">
    <source>
        <dbReference type="SAM" id="MobiDB-lite"/>
    </source>
</evidence>
<dbReference type="Proteomes" id="UP001145742">
    <property type="component" value="Unassembled WGS sequence"/>
</dbReference>
<keyword evidence="3" id="KW-1185">Reference proteome</keyword>
<protein>
    <submittedName>
        <fullName evidence="2">Uncharacterized protein</fullName>
    </submittedName>
</protein>
<evidence type="ECO:0000313" key="3">
    <source>
        <dbReference type="Proteomes" id="UP001145742"/>
    </source>
</evidence>
<proteinExistence type="predicted"/>
<evidence type="ECO:0000313" key="2">
    <source>
        <dbReference type="EMBL" id="KAJ7417133.1"/>
    </source>
</evidence>
<accession>A0ABQ9DDJ7</accession>